<dbReference type="GO" id="GO:0005811">
    <property type="term" value="C:lipid droplet"/>
    <property type="evidence" value="ECO:0007669"/>
    <property type="project" value="UniProtKB-SubCell"/>
</dbReference>
<protein>
    <submittedName>
        <fullName evidence="5">Uncharacterized protein</fullName>
    </submittedName>
</protein>
<proteinExistence type="inferred from homology"/>
<dbReference type="InterPro" id="IPR004279">
    <property type="entry name" value="Perilipin"/>
</dbReference>
<comment type="subcellular location">
    <subcellularLocation>
        <location evidence="1">Lipid droplet</location>
    </subcellularLocation>
</comment>
<dbReference type="GO" id="GO:0010890">
    <property type="term" value="P:positive regulation of triglyceride storage"/>
    <property type="evidence" value="ECO:0007669"/>
    <property type="project" value="TreeGrafter"/>
</dbReference>
<organism evidence="5 6">
    <name type="scientific">Aromia moschata</name>
    <dbReference type="NCBI Taxonomy" id="1265417"/>
    <lineage>
        <taxon>Eukaryota</taxon>
        <taxon>Metazoa</taxon>
        <taxon>Ecdysozoa</taxon>
        <taxon>Arthropoda</taxon>
        <taxon>Hexapoda</taxon>
        <taxon>Insecta</taxon>
        <taxon>Pterygota</taxon>
        <taxon>Neoptera</taxon>
        <taxon>Endopterygota</taxon>
        <taxon>Coleoptera</taxon>
        <taxon>Polyphaga</taxon>
        <taxon>Cucujiformia</taxon>
        <taxon>Chrysomeloidea</taxon>
        <taxon>Cerambycidae</taxon>
        <taxon>Cerambycinae</taxon>
        <taxon>Callichromatini</taxon>
        <taxon>Aromia</taxon>
    </lineage>
</organism>
<evidence type="ECO:0000256" key="4">
    <source>
        <dbReference type="SAM" id="MobiDB-lite"/>
    </source>
</evidence>
<dbReference type="Proteomes" id="UP001162162">
    <property type="component" value="Unassembled WGS sequence"/>
</dbReference>
<evidence type="ECO:0000256" key="1">
    <source>
        <dbReference type="ARBA" id="ARBA00004502"/>
    </source>
</evidence>
<comment type="caution">
    <text evidence="5">The sequence shown here is derived from an EMBL/GenBank/DDBJ whole genome shotgun (WGS) entry which is preliminary data.</text>
</comment>
<dbReference type="AlphaFoldDB" id="A0AAV8XI97"/>
<evidence type="ECO:0000313" key="6">
    <source>
        <dbReference type="Proteomes" id="UP001162162"/>
    </source>
</evidence>
<dbReference type="GO" id="GO:0005829">
    <property type="term" value="C:cytosol"/>
    <property type="evidence" value="ECO:0007669"/>
    <property type="project" value="TreeGrafter"/>
</dbReference>
<evidence type="ECO:0000256" key="3">
    <source>
        <dbReference type="ARBA" id="ARBA00022677"/>
    </source>
</evidence>
<sequence>MSLARNCFRNPKNYIGVPGSYSGDVKNIEKKASGHLHVRRWVEIIDSGTIKLANVNKHGESDENMSLKQENQSQTVAAPSPTCMESVNRITKLPVVESTINTATNLYEKVKDYNSVTHWTLQTAENTVNKAAELGKPIATPVIRNLERPIKKVDDVLCSGLDYVERKVPAVKLPPTELIQQIYNSTKDFVNTKVTPAVESAYSYVEPAVDPAVQGAKHVIEPAAEKVMSVMEPIVHPVVESATALKDNIMHRVDEYLHGHKHEGDVTECQDCQDAGKKYGKST</sequence>
<accession>A0AAV8XI97</accession>
<name>A0AAV8XI97_9CUCU</name>
<dbReference type="PANTHER" id="PTHR14024:SF49">
    <property type="entry name" value="LIPID STORAGE DROPLETS SURFACE-BINDING PROTEIN 1"/>
    <property type="match status" value="1"/>
</dbReference>
<dbReference type="EMBL" id="JAPWTK010000543">
    <property type="protein sequence ID" value="KAJ8938637.1"/>
    <property type="molecule type" value="Genomic_DNA"/>
</dbReference>
<comment type="similarity">
    <text evidence="2">Belongs to the perilipin family.</text>
</comment>
<keyword evidence="3" id="KW-0551">Lipid droplet</keyword>
<dbReference type="GO" id="GO:0019915">
    <property type="term" value="P:lipid storage"/>
    <property type="evidence" value="ECO:0007669"/>
    <property type="project" value="TreeGrafter"/>
</dbReference>
<reference evidence="5" key="1">
    <citation type="journal article" date="2023" name="Insect Mol. Biol.">
        <title>Genome sequencing provides insights into the evolution of gene families encoding plant cell wall-degrading enzymes in longhorned beetles.</title>
        <authorList>
            <person name="Shin N.R."/>
            <person name="Okamura Y."/>
            <person name="Kirsch R."/>
            <person name="Pauchet Y."/>
        </authorList>
    </citation>
    <scope>NUCLEOTIDE SEQUENCE</scope>
    <source>
        <strain evidence="5">AMC_N1</strain>
    </source>
</reference>
<evidence type="ECO:0000256" key="2">
    <source>
        <dbReference type="ARBA" id="ARBA00006311"/>
    </source>
</evidence>
<dbReference type="PANTHER" id="PTHR14024">
    <property type="entry name" value="PERILIPIN"/>
    <property type="match status" value="1"/>
</dbReference>
<evidence type="ECO:0000313" key="5">
    <source>
        <dbReference type="EMBL" id="KAJ8938637.1"/>
    </source>
</evidence>
<keyword evidence="6" id="KW-1185">Reference proteome</keyword>
<feature type="compositionally biased region" description="Polar residues" evidence="4">
    <location>
        <begin position="64"/>
        <end position="81"/>
    </location>
</feature>
<gene>
    <name evidence="5" type="ORF">NQ318_015936</name>
</gene>
<dbReference type="Pfam" id="PF03036">
    <property type="entry name" value="Perilipin"/>
    <property type="match status" value="1"/>
</dbReference>
<feature type="region of interest" description="Disordered" evidence="4">
    <location>
        <begin position="61"/>
        <end position="81"/>
    </location>
</feature>